<evidence type="ECO:0000256" key="4">
    <source>
        <dbReference type="ARBA" id="ARBA00013085"/>
    </source>
</evidence>
<keyword evidence="7" id="KW-0378">Hydrolase</keyword>
<dbReference type="PRINTS" id="PR00377">
    <property type="entry name" value="IMPHPHTASES"/>
</dbReference>
<reference evidence="15" key="1">
    <citation type="journal article" date="2019" name="Nat. Commun.">
        <title>Expansion of phycobilisome linker gene families in mesophilic red algae.</title>
        <authorList>
            <person name="Lee J."/>
            <person name="Kim D."/>
            <person name="Bhattacharya D."/>
            <person name="Yoon H.S."/>
        </authorList>
    </citation>
    <scope>NUCLEOTIDE SEQUENCE [LARGE SCALE GENOMIC DNA]</scope>
    <source>
        <strain evidence="15">CCMP 1328</strain>
    </source>
</reference>
<dbReference type="PANTHER" id="PTHR43200">
    <property type="entry name" value="PHOSPHATASE"/>
    <property type="match status" value="1"/>
</dbReference>
<comment type="similarity">
    <text evidence="3">Belongs to the inositol monophosphatase superfamily.</text>
</comment>
<dbReference type="Gene3D" id="3.40.190.80">
    <property type="match status" value="1"/>
</dbReference>
<evidence type="ECO:0000256" key="3">
    <source>
        <dbReference type="ARBA" id="ARBA00009759"/>
    </source>
</evidence>
<comment type="pathway">
    <text evidence="2">Amino-acid biosynthesis; L-histidine biosynthesis; L-histidine from 5-phospho-alpha-D-ribose 1-diphosphate: step 8/9.</text>
</comment>
<keyword evidence="5" id="KW-0028">Amino-acid biosynthesis</keyword>
<feature type="binding site" evidence="12">
    <location>
        <position position="174"/>
    </location>
    <ligand>
        <name>Mg(2+)</name>
        <dbReference type="ChEBI" id="CHEBI:18420"/>
        <label>1</label>
        <note>catalytic</note>
    </ligand>
</feature>
<proteinExistence type="inferred from homology"/>
<dbReference type="GO" id="GO:0004401">
    <property type="term" value="F:histidinol-phosphatase activity"/>
    <property type="evidence" value="ECO:0007669"/>
    <property type="project" value="UniProtKB-EC"/>
</dbReference>
<dbReference type="NCBIfam" id="TIGR02067">
    <property type="entry name" value="his_9_HisN"/>
    <property type="match status" value="1"/>
</dbReference>
<keyword evidence="8 12" id="KW-0460">Magnesium</keyword>
<comment type="catalytic activity">
    <reaction evidence="11">
        <text>L-histidinol phosphate + H2O = L-histidinol + phosphate</text>
        <dbReference type="Rhea" id="RHEA:14465"/>
        <dbReference type="ChEBI" id="CHEBI:15377"/>
        <dbReference type="ChEBI" id="CHEBI:43474"/>
        <dbReference type="ChEBI" id="CHEBI:57699"/>
        <dbReference type="ChEBI" id="CHEBI:57980"/>
        <dbReference type="EC" id="3.1.3.15"/>
    </reaction>
</comment>
<dbReference type="GO" id="GO:0000105">
    <property type="term" value="P:L-histidine biosynthetic process"/>
    <property type="evidence" value="ECO:0007669"/>
    <property type="project" value="UniProtKB-UniPathway"/>
</dbReference>
<comment type="caution">
    <text evidence="14">The sequence shown here is derived from an EMBL/GenBank/DDBJ whole genome shotgun (WGS) entry which is preliminary data.</text>
</comment>
<feature type="binding site" evidence="12">
    <location>
        <position position="176"/>
    </location>
    <ligand>
        <name>Mg(2+)</name>
        <dbReference type="ChEBI" id="CHEBI:18420"/>
        <label>1</label>
        <note>catalytic</note>
    </ligand>
</feature>
<dbReference type="EMBL" id="VRMN01000004">
    <property type="protein sequence ID" value="KAA8494549.1"/>
    <property type="molecule type" value="Genomic_DNA"/>
</dbReference>
<dbReference type="CDD" id="cd01641">
    <property type="entry name" value="Bacterial_IMPase_like_1"/>
    <property type="match status" value="1"/>
</dbReference>
<evidence type="ECO:0000256" key="10">
    <source>
        <dbReference type="ARBA" id="ARBA00033209"/>
    </source>
</evidence>
<dbReference type="Pfam" id="PF00459">
    <property type="entry name" value="Inositol_P"/>
    <property type="match status" value="1"/>
</dbReference>
<dbReference type="GO" id="GO:0046872">
    <property type="term" value="F:metal ion binding"/>
    <property type="evidence" value="ECO:0007669"/>
    <property type="project" value="UniProtKB-KW"/>
</dbReference>
<evidence type="ECO:0000256" key="9">
    <source>
        <dbReference type="ARBA" id="ARBA00023102"/>
    </source>
</evidence>
<evidence type="ECO:0000256" key="11">
    <source>
        <dbReference type="ARBA" id="ARBA00049158"/>
    </source>
</evidence>
<accession>A0A5J4YSX2</accession>
<dbReference type="PANTHER" id="PTHR43200:SF6">
    <property type="entry name" value="3'(2'),5'-BISPHOSPHATE NUCLEOTIDASE"/>
    <property type="match status" value="1"/>
</dbReference>
<dbReference type="AlphaFoldDB" id="A0A5J4YSX2"/>
<evidence type="ECO:0000256" key="6">
    <source>
        <dbReference type="ARBA" id="ARBA00022723"/>
    </source>
</evidence>
<evidence type="ECO:0000256" key="13">
    <source>
        <dbReference type="SAM" id="MobiDB-lite"/>
    </source>
</evidence>
<evidence type="ECO:0000256" key="7">
    <source>
        <dbReference type="ARBA" id="ARBA00022801"/>
    </source>
</evidence>
<keyword evidence="6 12" id="KW-0479">Metal-binding</keyword>
<dbReference type="InterPro" id="IPR000760">
    <property type="entry name" value="Inositol_monophosphatase-like"/>
</dbReference>
<keyword evidence="15" id="KW-1185">Reference proteome</keyword>
<organism evidence="14 15">
    <name type="scientific">Porphyridium purpureum</name>
    <name type="common">Red alga</name>
    <name type="synonym">Porphyridium cruentum</name>
    <dbReference type="NCBI Taxonomy" id="35688"/>
    <lineage>
        <taxon>Eukaryota</taxon>
        <taxon>Rhodophyta</taxon>
        <taxon>Bangiophyceae</taxon>
        <taxon>Porphyridiales</taxon>
        <taxon>Porphyridiaceae</taxon>
        <taxon>Porphyridium</taxon>
    </lineage>
</organism>
<dbReference type="SUPFAM" id="SSF56655">
    <property type="entry name" value="Carbohydrate phosphatase"/>
    <property type="match status" value="1"/>
</dbReference>
<sequence length="600" mass="65379">MSALVPAYVCAPWASMEAIRRPQILRANSLDVVRSRTGRPARRRLRAAWPHARSGAVDDDDGDRSGSGARLRVPSQTNDAPWKELSDAERVELKEFAEALAEAAEQVVRPYFRVQRNTLNIDSKADASPVTVADKSAEKAMRTMIESRFPQHGILGEEFGESELLSSTFVWVLDPIDGTKAFISGKPTFGTLIALVMRGVPILGVINQPISKERWIGCAWNEALLFNGQYLPTLSSRSRATSNPALLADCLMSTTTPDMFLGTDMARYRALAAQVKVAMFGSDCYAYALLASGFVELVVEADLKPWDYMALIPIVQAAGGIITDWQGRALNLESDGRVIAALNAGIHRSAIAYLSGSFVEDGMSGEGGESTSVPSHMCSAMTGWGYARHMHKVGGGFCAVAIKCSASDHFSLHIETLPGMLEPHRMDLLVMTRDAIQRGAAVISVEYIDSTGLNVPFSGAKSLWDSVQIAFHEAMHNFEMQRVAYGATLRAGILNSVQCAQNILKKNSEFETHYPELHSTLHFELAVIQSAVSSQKGRAQGSSEARVSGRAICRVVEELCGKIEQSYRGSSGNRNVSCGVVALQVLEQLYCIRDDARQLR</sequence>
<dbReference type="OrthoDB" id="10254945at2759"/>
<dbReference type="UniPathway" id="UPA00031">
    <property type="reaction ID" value="UER00013"/>
</dbReference>
<comment type="cofactor">
    <cofactor evidence="1 12">
        <name>Mg(2+)</name>
        <dbReference type="ChEBI" id="CHEBI:18420"/>
    </cofactor>
</comment>
<dbReference type="EC" id="3.1.3.15" evidence="4"/>
<protein>
    <recommendedName>
        <fullName evidence="4">histidinol-phosphatase</fullName>
        <ecNumber evidence="4">3.1.3.15</ecNumber>
    </recommendedName>
    <alternativeName>
        <fullName evidence="10">Histidinol-phosphate phosphatase</fullName>
    </alternativeName>
</protein>
<feature type="binding site" evidence="12">
    <location>
        <position position="157"/>
    </location>
    <ligand>
        <name>Mg(2+)</name>
        <dbReference type="ChEBI" id="CHEBI:18420"/>
        <label>1</label>
        <note>catalytic</note>
    </ligand>
</feature>
<dbReference type="InterPro" id="IPR011809">
    <property type="entry name" value="His_9_proposed"/>
</dbReference>
<feature type="binding site" evidence="12">
    <location>
        <position position="307"/>
    </location>
    <ligand>
        <name>Mg(2+)</name>
        <dbReference type="ChEBI" id="CHEBI:18420"/>
        <label>1</label>
        <note>catalytic</note>
    </ligand>
</feature>
<evidence type="ECO:0000256" key="1">
    <source>
        <dbReference type="ARBA" id="ARBA00001946"/>
    </source>
</evidence>
<keyword evidence="9" id="KW-0368">Histidine biosynthesis</keyword>
<evidence type="ECO:0000256" key="5">
    <source>
        <dbReference type="ARBA" id="ARBA00022605"/>
    </source>
</evidence>
<dbReference type="PROSITE" id="PS00629">
    <property type="entry name" value="IMP_1"/>
    <property type="match status" value="1"/>
</dbReference>
<dbReference type="InterPro" id="IPR020583">
    <property type="entry name" value="Inositol_monoP_metal-BS"/>
</dbReference>
<feature type="binding site" evidence="12">
    <location>
        <position position="177"/>
    </location>
    <ligand>
        <name>Mg(2+)</name>
        <dbReference type="ChEBI" id="CHEBI:18420"/>
        <label>1</label>
        <note>catalytic</note>
    </ligand>
</feature>
<evidence type="ECO:0000256" key="2">
    <source>
        <dbReference type="ARBA" id="ARBA00004970"/>
    </source>
</evidence>
<dbReference type="InterPro" id="IPR051090">
    <property type="entry name" value="Inositol_monoP_superfamily"/>
</dbReference>
<evidence type="ECO:0000256" key="12">
    <source>
        <dbReference type="PIRSR" id="PIRSR600760-2"/>
    </source>
</evidence>
<name>A0A5J4YSX2_PORPP</name>
<evidence type="ECO:0000256" key="8">
    <source>
        <dbReference type="ARBA" id="ARBA00022842"/>
    </source>
</evidence>
<dbReference type="Gene3D" id="3.30.540.10">
    <property type="entry name" value="Fructose-1,6-Bisphosphatase, subunit A, domain 1"/>
    <property type="match status" value="1"/>
</dbReference>
<evidence type="ECO:0000313" key="15">
    <source>
        <dbReference type="Proteomes" id="UP000324585"/>
    </source>
</evidence>
<gene>
    <name evidence="14" type="ORF">FVE85_2790</name>
</gene>
<feature type="region of interest" description="Disordered" evidence="13">
    <location>
        <begin position="41"/>
        <end position="80"/>
    </location>
</feature>
<evidence type="ECO:0000313" key="14">
    <source>
        <dbReference type="EMBL" id="KAA8494549.1"/>
    </source>
</evidence>
<dbReference type="Proteomes" id="UP000324585">
    <property type="component" value="Unassembled WGS sequence"/>
</dbReference>